<sequence length="261" mass="29456">MSRDLPYQLVVSQSQRITPNMQRIILQGQDLAEFKTDDEGSYVKLVFPVEWALSGDENAKVIMRTYTIRKFNPYDLTLEIDFVLHGELGKHSGPASTWAAHTKPGETMQMFGPGKVKAASLEADWFLFAGDMTALPAISCQFEKLPENATGYAVIEINSDQDQQLLQKPEGIDILWVINPHPDIDNTVLSDAVKTLPWLTGTPSIWGACEFSNMRLLRAYFKKDKQVPRNQLYISSYWKSGQSEDKHKIIKKQDSIAEDSA</sequence>
<dbReference type="Pfam" id="PF04954">
    <property type="entry name" value="SIP"/>
    <property type="match status" value="1"/>
</dbReference>
<dbReference type="EMBL" id="FO203512">
    <property type="protein sequence ID" value="CCK76607.1"/>
    <property type="molecule type" value="Genomic_DNA"/>
</dbReference>
<evidence type="ECO:0000313" key="4">
    <source>
        <dbReference type="Proteomes" id="UP000032749"/>
    </source>
</evidence>
<accession>R4YNQ2</accession>
<dbReference type="InterPro" id="IPR007037">
    <property type="entry name" value="SIP_rossman_dom"/>
</dbReference>
<organism evidence="3 4">
    <name type="scientific">Oleispira antarctica RB-8</name>
    <dbReference type="NCBI Taxonomy" id="698738"/>
    <lineage>
        <taxon>Bacteria</taxon>
        <taxon>Pseudomonadati</taxon>
        <taxon>Pseudomonadota</taxon>
        <taxon>Gammaproteobacteria</taxon>
        <taxon>Oceanospirillales</taxon>
        <taxon>Oceanospirillaceae</taxon>
        <taxon>Oleispira</taxon>
    </lineage>
</organism>
<dbReference type="GO" id="GO:0016491">
    <property type="term" value="F:oxidoreductase activity"/>
    <property type="evidence" value="ECO:0007669"/>
    <property type="project" value="InterPro"/>
</dbReference>
<evidence type="ECO:0000259" key="2">
    <source>
        <dbReference type="PROSITE" id="PS51384"/>
    </source>
</evidence>
<dbReference type="OrthoDB" id="9814826at2"/>
<dbReference type="InterPro" id="IPR039374">
    <property type="entry name" value="SIP_fam"/>
</dbReference>
<gene>
    <name evidence="3" type="ORF">OLEAN_C24310</name>
</gene>
<dbReference type="HOGENOM" id="CLU_040923_3_1_6"/>
<dbReference type="Gene3D" id="2.40.30.10">
    <property type="entry name" value="Translation factors"/>
    <property type="match status" value="1"/>
</dbReference>
<comment type="similarity">
    <text evidence="1">Belongs to the SIP oxidoreductase family.</text>
</comment>
<dbReference type="PANTHER" id="PTHR30157:SF0">
    <property type="entry name" value="NADPH-DEPENDENT FERRIC-CHELATE REDUCTASE"/>
    <property type="match status" value="1"/>
</dbReference>
<dbReference type="InterPro" id="IPR039261">
    <property type="entry name" value="FNR_nucleotide-bd"/>
</dbReference>
<reference evidence="3 4" key="1">
    <citation type="journal article" date="2013" name="Nat. Commun.">
        <title>Genome sequence and functional genomic analysis of the oil-degrading bacterium Oleispira antarctica.</title>
        <authorList>
            <person name="Kube M."/>
            <person name="Chernikova T.N."/>
            <person name="Al-Ramahi Y."/>
            <person name="Beloqui A."/>
            <person name="Lopez-Cortez N."/>
            <person name="Guazzaroni M.E."/>
            <person name="Heipieper H.J."/>
            <person name="Klages S."/>
            <person name="Kotsyurbenko O.R."/>
            <person name="Langer I."/>
            <person name="Nechitaylo T.Y."/>
            <person name="Lunsdorf H."/>
            <person name="Fernandez M."/>
            <person name="Juarez S."/>
            <person name="Ciordia S."/>
            <person name="Singer A."/>
            <person name="Kagan O."/>
            <person name="Egorova O."/>
            <person name="Petit P.A."/>
            <person name="Stogios P."/>
            <person name="Kim Y."/>
            <person name="Tchigvintsev A."/>
            <person name="Flick R."/>
            <person name="Denaro R."/>
            <person name="Genovese M."/>
            <person name="Albar J.P."/>
            <person name="Reva O.N."/>
            <person name="Martinez-Gomariz M."/>
            <person name="Tran H."/>
            <person name="Ferrer M."/>
            <person name="Savchenko A."/>
            <person name="Yakunin A.F."/>
            <person name="Yakimov M.M."/>
            <person name="Golyshina O.V."/>
            <person name="Reinhardt R."/>
            <person name="Golyshin P.N."/>
        </authorList>
    </citation>
    <scope>NUCLEOTIDE SEQUENCE [LARGE SCALE GENOMIC DNA]</scope>
</reference>
<dbReference type="AlphaFoldDB" id="R4YNQ2"/>
<dbReference type="KEGG" id="oai:OLEAN_C24310"/>
<dbReference type="PROSITE" id="PS51384">
    <property type="entry name" value="FAD_FR"/>
    <property type="match status" value="1"/>
</dbReference>
<dbReference type="PANTHER" id="PTHR30157">
    <property type="entry name" value="FERRIC REDUCTASE, NADPH-DEPENDENT"/>
    <property type="match status" value="1"/>
</dbReference>
<dbReference type="Proteomes" id="UP000032749">
    <property type="component" value="Chromosome"/>
</dbReference>
<dbReference type="CDD" id="cd06193">
    <property type="entry name" value="siderophore_interacting"/>
    <property type="match status" value="1"/>
</dbReference>
<dbReference type="PATRIC" id="fig|698738.3.peg.2514"/>
<evidence type="ECO:0000313" key="3">
    <source>
        <dbReference type="EMBL" id="CCK76607.1"/>
    </source>
</evidence>
<dbReference type="InterPro" id="IPR013113">
    <property type="entry name" value="SIP_FAD-bd"/>
</dbReference>
<dbReference type="Pfam" id="PF08021">
    <property type="entry name" value="FAD_binding_9"/>
    <property type="match status" value="2"/>
</dbReference>
<proteinExistence type="inferred from homology"/>
<dbReference type="InterPro" id="IPR017938">
    <property type="entry name" value="Riboflavin_synthase-like_b-brl"/>
</dbReference>
<keyword evidence="4" id="KW-1185">Reference proteome</keyword>
<name>R4YNQ2_OLEAN</name>
<dbReference type="InterPro" id="IPR017927">
    <property type="entry name" value="FAD-bd_FR_type"/>
</dbReference>
<dbReference type="Gene3D" id="3.40.50.80">
    <property type="entry name" value="Nucleotide-binding domain of ferredoxin-NADP reductase (FNR) module"/>
    <property type="match status" value="1"/>
</dbReference>
<dbReference type="STRING" id="698738.OLEAN_C24310"/>
<evidence type="ECO:0000256" key="1">
    <source>
        <dbReference type="ARBA" id="ARBA00035644"/>
    </source>
</evidence>
<feature type="domain" description="FAD-binding FR-type" evidence="2">
    <location>
        <begin position="4"/>
        <end position="120"/>
    </location>
</feature>
<dbReference type="SUPFAM" id="SSF63380">
    <property type="entry name" value="Riboflavin synthase domain-like"/>
    <property type="match status" value="1"/>
</dbReference>
<protein>
    <submittedName>
        <fullName evidence="3">Siderophore-interacting protein</fullName>
    </submittedName>
</protein>